<dbReference type="InterPro" id="IPR012349">
    <property type="entry name" value="Split_barrel_FMN-bd"/>
</dbReference>
<dbReference type="SUPFAM" id="SSF50475">
    <property type="entry name" value="FMN-binding split barrel"/>
    <property type="match status" value="1"/>
</dbReference>
<accession>A0ABQ6CUX3</accession>
<dbReference type="RefSeq" id="WP_284317066.1">
    <property type="nucleotide sequence ID" value="NZ_BSPC01000096.1"/>
</dbReference>
<evidence type="ECO:0000313" key="4">
    <source>
        <dbReference type="Proteomes" id="UP001156882"/>
    </source>
</evidence>
<dbReference type="PRINTS" id="PR00412">
    <property type="entry name" value="EPOXHYDRLASE"/>
</dbReference>
<dbReference type="PANTHER" id="PTHR43798">
    <property type="entry name" value="MONOACYLGLYCEROL LIPASE"/>
    <property type="match status" value="1"/>
</dbReference>
<protein>
    <submittedName>
        <fullName evidence="3">Flavin reductase</fullName>
    </submittedName>
</protein>
<dbReference type="InterPro" id="IPR002563">
    <property type="entry name" value="Flavin_Rdtase-like_dom"/>
</dbReference>
<evidence type="ECO:0000256" key="1">
    <source>
        <dbReference type="ARBA" id="ARBA00022801"/>
    </source>
</evidence>
<proteinExistence type="predicted"/>
<dbReference type="Gene3D" id="3.90.79.10">
    <property type="entry name" value="Nucleoside Triphosphate Pyrophosphohydrolase"/>
    <property type="match status" value="1"/>
</dbReference>
<organism evidence="3 4">
    <name type="scientific">Labrys miyagiensis</name>
    <dbReference type="NCBI Taxonomy" id="346912"/>
    <lineage>
        <taxon>Bacteria</taxon>
        <taxon>Pseudomonadati</taxon>
        <taxon>Pseudomonadota</taxon>
        <taxon>Alphaproteobacteria</taxon>
        <taxon>Hyphomicrobiales</taxon>
        <taxon>Xanthobacteraceae</taxon>
        <taxon>Labrys</taxon>
    </lineage>
</organism>
<dbReference type="InterPro" id="IPR000639">
    <property type="entry name" value="Epox_hydrolase-like"/>
</dbReference>
<dbReference type="Proteomes" id="UP001156882">
    <property type="component" value="Unassembled WGS sequence"/>
</dbReference>
<keyword evidence="4" id="KW-1185">Reference proteome</keyword>
<dbReference type="PRINTS" id="PR00111">
    <property type="entry name" value="ABHYDROLASE"/>
</dbReference>
<dbReference type="InterPro" id="IPR050266">
    <property type="entry name" value="AB_hydrolase_sf"/>
</dbReference>
<evidence type="ECO:0000313" key="3">
    <source>
        <dbReference type="EMBL" id="GLS24146.1"/>
    </source>
</evidence>
<dbReference type="EMBL" id="BSPC01000096">
    <property type="protein sequence ID" value="GLS24146.1"/>
    <property type="molecule type" value="Genomic_DNA"/>
</dbReference>
<name>A0ABQ6CUX3_9HYPH</name>
<dbReference type="InterPro" id="IPR029058">
    <property type="entry name" value="AB_hydrolase_fold"/>
</dbReference>
<reference evidence="4" key="1">
    <citation type="journal article" date="2019" name="Int. J. Syst. Evol. Microbiol.">
        <title>The Global Catalogue of Microorganisms (GCM) 10K type strain sequencing project: providing services to taxonomists for standard genome sequencing and annotation.</title>
        <authorList>
            <consortium name="The Broad Institute Genomics Platform"/>
            <consortium name="The Broad Institute Genome Sequencing Center for Infectious Disease"/>
            <person name="Wu L."/>
            <person name="Ma J."/>
        </authorList>
    </citation>
    <scope>NUCLEOTIDE SEQUENCE [LARGE SCALE GENOMIC DNA]</scope>
    <source>
        <strain evidence="4">NBRC 101365</strain>
    </source>
</reference>
<gene>
    <name evidence="3" type="ORF">GCM10007874_71670</name>
</gene>
<dbReference type="SUPFAM" id="SSF53474">
    <property type="entry name" value="alpha/beta-Hydrolases"/>
    <property type="match status" value="1"/>
</dbReference>
<dbReference type="PANTHER" id="PTHR43798:SF31">
    <property type="entry name" value="AB HYDROLASE SUPERFAMILY PROTEIN YCLE"/>
    <property type="match status" value="1"/>
</dbReference>
<dbReference type="SMART" id="SM00903">
    <property type="entry name" value="Flavin_Reduct"/>
    <property type="match status" value="1"/>
</dbReference>
<keyword evidence="1" id="KW-0378">Hydrolase</keyword>
<dbReference type="Gene3D" id="3.40.50.1820">
    <property type="entry name" value="alpha/beta hydrolase"/>
    <property type="match status" value="1"/>
</dbReference>
<feature type="domain" description="Flavin reductase like" evidence="2">
    <location>
        <begin position="280"/>
        <end position="423"/>
    </location>
</feature>
<dbReference type="Gene3D" id="2.30.110.10">
    <property type="entry name" value="Electron Transport, Fmn-binding Protein, Chain A"/>
    <property type="match status" value="1"/>
</dbReference>
<dbReference type="InterPro" id="IPR000073">
    <property type="entry name" value="AB_hydrolase_1"/>
</dbReference>
<dbReference type="Pfam" id="PF00561">
    <property type="entry name" value="Abhydrolase_1"/>
    <property type="match status" value="1"/>
</dbReference>
<comment type="caution">
    <text evidence="3">The sequence shown here is derived from an EMBL/GenBank/DDBJ whole genome shotgun (WGS) entry which is preliminary data.</text>
</comment>
<evidence type="ECO:0000259" key="2">
    <source>
        <dbReference type="SMART" id="SM00903"/>
    </source>
</evidence>
<dbReference type="Pfam" id="PF01613">
    <property type="entry name" value="Flavin_Reduct"/>
    <property type="match status" value="1"/>
</dbReference>
<sequence length="586" mass="63329">MLEGRLAHELRGGEGVTRVLRSGRGEPVLLIHGVGLDASIWTPQFEALRDRFDVIAYDMLGHGGSSLPPAEPALADYAEQARQLLDKFGIDKAHIVGHSMGALVALEFALTHPERCRSLTALNAVYCRTRAERAGVEQRARAFEAASEPASNEAAIERWFGSPVPSALEPQAQAVRDLLGRVNPTGYARTYRLFATSDRAHEGRLGQLRMPSLFITGEHDANSSPAMSQRMAAEAARGRVEVLAGERHIMAFVSPKRVNEVLVDFLTRPTTDPVAFRRALGAFPTGVTVVSTVQPDGTPRGFTANSFSSVSLDPPLILVCIARTASSYPVFSDTRHFAVSILAEHQKDVSRLFASKAADKFKDSQWRREATGSPVIDEAAAWFDCRSHNVVDAGDHIILIGEVAAFGGSESNPLGYCRGAYVDFALSQKALAATGGRANVGAILETDGAVLLLDRGGGHYDLPEGHSLEPCGDPSSLRGVLAKLGLVAELGFLFAVFEEPGEANLQRIYYRGSIVAMPEAPGQARLFAFDDIPWAGLRDDAVRSMLRRFVREREENEFGVYVGNADEGTVHRVGKSGRPFSARSPA</sequence>